<comment type="caution">
    <text evidence="2">The sequence shown here is derived from an EMBL/GenBank/DDBJ whole genome shotgun (WGS) entry which is preliminary data.</text>
</comment>
<dbReference type="EMBL" id="CAAE01014650">
    <property type="protein sequence ID" value="CAG01550.1"/>
    <property type="molecule type" value="Genomic_DNA"/>
</dbReference>
<reference evidence="2" key="1">
    <citation type="journal article" date="2004" name="Nature">
        <title>Genome duplication in the teleost fish Tetraodon nigroviridis reveals the early vertebrate proto-karyotype.</title>
        <authorList>
            <person name="Jaillon O."/>
            <person name="Aury J.-M."/>
            <person name="Brunet F."/>
            <person name="Petit J.-L."/>
            <person name="Stange-Thomann N."/>
            <person name="Mauceli E."/>
            <person name="Bouneau L."/>
            <person name="Fischer C."/>
            <person name="Ozouf-Costaz C."/>
            <person name="Bernot A."/>
            <person name="Nicaud S."/>
            <person name="Jaffe D."/>
            <person name="Fisher S."/>
            <person name="Lutfalla G."/>
            <person name="Dossat C."/>
            <person name="Segurens B."/>
            <person name="Dasilva C."/>
            <person name="Salanoubat M."/>
            <person name="Levy M."/>
            <person name="Boudet N."/>
            <person name="Castellano S."/>
            <person name="Anthouard V."/>
            <person name="Jubin C."/>
            <person name="Castelli V."/>
            <person name="Katinka M."/>
            <person name="Vacherie B."/>
            <person name="Biemont C."/>
            <person name="Skalli Z."/>
            <person name="Cattolico L."/>
            <person name="Poulain J."/>
            <person name="De Berardinis V."/>
            <person name="Cruaud C."/>
            <person name="Duprat S."/>
            <person name="Brottier P."/>
            <person name="Coutanceau J.-P."/>
            <person name="Gouzy J."/>
            <person name="Parra G."/>
            <person name="Lardier G."/>
            <person name="Chapple C."/>
            <person name="McKernan K.J."/>
            <person name="McEwan P."/>
            <person name="Bosak S."/>
            <person name="Kellis M."/>
            <person name="Volff J.-N."/>
            <person name="Guigo R."/>
            <person name="Zody M.C."/>
            <person name="Mesirov J."/>
            <person name="Lindblad-Toh K."/>
            <person name="Birren B."/>
            <person name="Nusbaum C."/>
            <person name="Kahn D."/>
            <person name="Robinson-Rechavi M."/>
            <person name="Laudet V."/>
            <person name="Schachter V."/>
            <person name="Quetier F."/>
            <person name="Saurin W."/>
            <person name="Scarpelli C."/>
            <person name="Wincker P."/>
            <person name="Lander E.S."/>
            <person name="Weissenbach J."/>
            <person name="Roest Crollius H."/>
        </authorList>
    </citation>
    <scope>NUCLEOTIDE SEQUENCE [LARGE SCALE GENOMIC DNA]</scope>
</reference>
<dbReference type="PANTHER" id="PTHR28682">
    <property type="entry name" value="INHIBITORY SYNAPTIC FACTOR 2A-RELATED"/>
    <property type="match status" value="1"/>
</dbReference>
<protein>
    <submittedName>
        <fullName evidence="2">(spotted green pufferfish) hypothetical protein</fullName>
    </submittedName>
</protein>
<sequence>MSPASRPHLQSIVRPDSKSGPSGSRPCPEHTGGAHSHPADVARLLPPSPQCCKSASLQQKLESVEASLAANKDRITTLLNIIYDLETSHTPSSG</sequence>
<organism evidence="2">
    <name type="scientific">Tetraodon nigroviridis</name>
    <name type="common">Spotted green pufferfish</name>
    <name type="synonym">Chelonodon nigroviridis</name>
    <dbReference type="NCBI Taxonomy" id="99883"/>
    <lineage>
        <taxon>Eukaryota</taxon>
        <taxon>Metazoa</taxon>
        <taxon>Chordata</taxon>
        <taxon>Craniata</taxon>
        <taxon>Vertebrata</taxon>
        <taxon>Euteleostomi</taxon>
        <taxon>Actinopterygii</taxon>
        <taxon>Neopterygii</taxon>
        <taxon>Teleostei</taxon>
        <taxon>Neoteleostei</taxon>
        <taxon>Acanthomorphata</taxon>
        <taxon>Eupercaria</taxon>
        <taxon>Tetraodontiformes</taxon>
        <taxon>Tetradontoidea</taxon>
        <taxon>Tetraodontidae</taxon>
        <taxon>Tetraodon</taxon>
    </lineage>
</organism>
<reference evidence="2" key="2">
    <citation type="submission" date="2004-02" db="EMBL/GenBank/DDBJ databases">
        <authorList>
            <consortium name="Genoscope"/>
            <consortium name="Whitehead Institute Centre for Genome Research"/>
        </authorList>
    </citation>
    <scope>NUCLEOTIDE SEQUENCE</scope>
</reference>
<dbReference type="PANTHER" id="PTHR28682:SF2">
    <property type="entry name" value="PROTEIN INSYN2B"/>
    <property type="match status" value="1"/>
</dbReference>
<feature type="region of interest" description="Disordered" evidence="1">
    <location>
        <begin position="1"/>
        <end position="47"/>
    </location>
</feature>
<dbReference type="AlphaFoldDB" id="Q4SCT2"/>
<dbReference type="KEGG" id="tng:GSTEN00020355G001"/>
<evidence type="ECO:0000256" key="1">
    <source>
        <dbReference type="SAM" id="MobiDB-lite"/>
    </source>
</evidence>
<accession>Q4SCT2</accession>
<evidence type="ECO:0000313" key="2">
    <source>
        <dbReference type="EMBL" id="CAG01550.1"/>
    </source>
</evidence>
<gene>
    <name evidence="2" type="ORF">GSTENG00020355001</name>
</gene>
<dbReference type="OrthoDB" id="8924994at2759"/>
<proteinExistence type="predicted"/>
<name>Q4SCT2_TETNG</name>
<dbReference type="InterPro" id="IPR029337">
    <property type="entry name" value="INSYN2"/>
</dbReference>